<dbReference type="AlphaFoldDB" id="B8D037"/>
<proteinExistence type="predicted"/>
<dbReference type="Proteomes" id="UP000000719">
    <property type="component" value="Chromosome"/>
</dbReference>
<dbReference type="InterPro" id="IPR036397">
    <property type="entry name" value="RNaseH_sf"/>
</dbReference>
<evidence type="ECO:0000259" key="2">
    <source>
        <dbReference type="PROSITE" id="PS50994"/>
    </source>
</evidence>
<evidence type="ECO:0000313" key="4">
    <source>
        <dbReference type="Proteomes" id="UP000000719"/>
    </source>
</evidence>
<dbReference type="InterPro" id="IPR012337">
    <property type="entry name" value="RNaseH-like_sf"/>
</dbReference>
<dbReference type="Pfam" id="PF13333">
    <property type="entry name" value="rve_2"/>
    <property type="match status" value="1"/>
</dbReference>
<dbReference type="InterPro" id="IPR001584">
    <property type="entry name" value="Integrase_cat-core"/>
</dbReference>
<accession>B8D037</accession>
<evidence type="ECO:0000313" key="3">
    <source>
        <dbReference type="EMBL" id="ACL68791.1"/>
    </source>
</evidence>
<dbReference type="SUPFAM" id="SSF53098">
    <property type="entry name" value="Ribonuclease H-like"/>
    <property type="match status" value="1"/>
</dbReference>
<dbReference type="Gene3D" id="3.30.420.10">
    <property type="entry name" value="Ribonuclease H-like superfamily/Ribonuclease H"/>
    <property type="match status" value="1"/>
</dbReference>
<dbReference type="EMBL" id="CP001098">
    <property type="protein sequence ID" value="ACL68791.1"/>
    <property type="molecule type" value="Genomic_DNA"/>
</dbReference>
<dbReference type="GO" id="GO:0003676">
    <property type="term" value="F:nucleic acid binding"/>
    <property type="evidence" value="ECO:0007669"/>
    <property type="project" value="InterPro"/>
</dbReference>
<comment type="function">
    <text evidence="1">Involved in the transposition of the insertion sequence.</text>
</comment>
<keyword evidence="4" id="KW-1185">Reference proteome</keyword>
<dbReference type="InterPro" id="IPR048020">
    <property type="entry name" value="Transpos_IS3"/>
</dbReference>
<evidence type="ECO:0000256" key="1">
    <source>
        <dbReference type="ARBA" id="ARBA00002286"/>
    </source>
</evidence>
<dbReference type="NCBIfam" id="NF033516">
    <property type="entry name" value="transpos_IS3"/>
    <property type="match status" value="1"/>
</dbReference>
<dbReference type="InterPro" id="IPR025948">
    <property type="entry name" value="HTH-like_dom"/>
</dbReference>
<dbReference type="PROSITE" id="PS50994">
    <property type="entry name" value="INTEGRASE"/>
    <property type="match status" value="1"/>
</dbReference>
<dbReference type="KEGG" id="hor:Hore_00290"/>
<dbReference type="GO" id="GO:0015074">
    <property type="term" value="P:DNA integration"/>
    <property type="evidence" value="ECO:0007669"/>
    <property type="project" value="InterPro"/>
</dbReference>
<reference evidence="3 4" key="1">
    <citation type="journal article" date="2009" name="PLoS ONE">
        <title>Genome analysis of the anaerobic thermohalophilic bacterium Halothermothrix orenii.</title>
        <authorList>
            <person name="Mavromatis K."/>
            <person name="Ivanova N."/>
            <person name="Anderson I."/>
            <person name="Lykidis A."/>
            <person name="Hooper S.D."/>
            <person name="Sun H."/>
            <person name="Kunin V."/>
            <person name="Lapidus A."/>
            <person name="Hugenholtz P."/>
            <person name="Patel B."/>
            <person name="Kyrpides N.C."/>
        </authorList>
    </citation>
    <scope>NUCLEOTIDE SEQUENCE [LARGE SCALE GENOMIC DNA]</scope>
    <source>
        <strain evidence="4">H 168 / OCM 544 / DSM 9562</strain>
    </source>
</reference>
<protein>
    <submittedName>
        <fullName evidence="3">Integrase catalytic region</fullName>
    </submittedName>
</protein>
<sequence length="291" mass="34573">MIYGFIRDHSNEFAVEKMCQVLNVSRSGYYSWLNRKPGKRELTNKKLKLKIAEIYWQTRGRCGSPRIHKQLKKEGYHYNIKRIERLMRIMGLKAIQKRKFKRTTNSDNNLPLKNNLLKRNFSVTQPDKVWVSDITYIPTKEGWLYLSVVIDLYSRKVVGWSMDNHMTKRLVIDALEMAVLNRNPSRGLIFHSDRGSQYASHDFQKTLWKYGIISSMSRKGDCWDNAVAESFFATLKTELIFHNKYQSRAQAKRDIFEYIEIFYNRIRLHSSLDYKSPEDYEKERKTSKLCV</sequence>
<dbReference type="HOGENOM" id="CLU_027402_4_2_9"/>
<dbReference type="InterPro" id="IPR050900">
    <property type="entry name" value="Transposase_IS3/IS150/IS904"/>
</dbReference>
<dbReference type="eggNOG" id="COG2801">
    <property type="taxonomic scope" value="Bacteria"/>
</dbReference>
<dbReference type="Pfam" id="PF00665">
    <property type="entry name" value="rve"/>
    <property type="match status" value="1"/>
</dbReference>
<dbReference type="PANTHER" id="PTHR46889:SF4">
    <property type="entry name" value="TRANSPOSASE INSO FOR INSERTION SEQUENCE ELEMENT IS911B-RELATED"/>
    <property type="match status" value="1"/>
</dbReference>
<dbReference type="Pfam" id="PF13276">
    <property type="entry name" value="HTH_21"/>
    <property type="match status" value="1"/>
</dbReference>
<organism evidence="3 4">
    <name type="scientific">Halothermothrix orenii (strain H 168 / OCM 544 / DSM 9562)</name>
    <dbReference type="NCBI Taxonomy" id="373903"/>
    <lineage>
        <taxon>Bacteria</taxon>
        <taxon>Bacillati</taxon>
        <taxon>Bacillota</taxon>
        <taxon>Clostridia</taxon>
        <taxon>Halanaerobiales</taxon>
        <taxon>Halothermotrichaceae</taxon>
        <taxon>Halothermothrix</taxon>
    </lineage>
</organism>
<dbReference type="STRING" id="373903.Hore_00290"/>
<dbReference type="PANTHER" id="PTHR46889">
    <property type="entry name" value="TRANSPOSASE INSF FOR INSERTION SEQUENCE IS3B-RELATED"/>
    <property type="match status" value="1"/>
</dbReference>
<name>B8D037_HALOH</name>
<gene>
    <name evidence="3" type="ordered locus">Hore_00290</name>
</gene>
<feature type="domain" description="Integrase catalytic" evidence="2">
    <location>
        <begin position="122"/>
        <end position="285"/>
    </location>
</feature>